<comment type="caution">
    <text evidence="1">The sequence shown here is derived from an EMBL/GenBank/DDBJ whole genome shotgun (WGS) entry which is preliminary data.</text>
</comment>
<dbReference type="AlphaFoldDB" id="A0AAV0WET0"/>
<gene>
    <name evidence="1" type="ORF">MEUPH1_LOCUS10300</name>
</gene>
<keyword evidence="2" id="KW-1185">Reference proteome</keyword>
<protein>
    <recommendedName>
        <fullName evidence="3">Transposase</fullName>
    </recommendedName>
</protein>
<reference evidence="1 2" key="1">
    <citation type="submission" date="2023-01" db="EMBL/GenBank/DDBJ databases">
        <authorList>
            <person name="Whitehead M."/>
        </authorList>
    </citation>
    <scope>NUCLEOTIDE SEQUENCE [LARGE SCALE GENOMIC DNA]</scope>
</reference>
<name>A0AAV0WET0_9HEMI</name>
<evidence type="ECO:0000313" key="1">
    <source>
        <dbReference type="EMBL" id="CAI6354278.1"/>
    </source>
</evidence>
<accession>A0AAV0WET0</accession>
<dbReference type="Proteomes" id="UP001160148">
    <property type="component" value="Unassembled WGS sequence"/>
</dbReference>
<organism evidence="1 2">
    <name type="scientific">Macrosiphum euphorbiae</name>
    <name type="common">potato aphid</name>
    <dbReference type="NCBI Taxonomy" id="13131"/>
    <lineage>
        <taxon>Eukaryota</taxon>
        <taxon>Metazoa</taxon>
        <taxon>Ecdysozoa</taxon>
        <taxon>Arthropoda</taxon>
        <taxon>Hexapoda</taxon>
        <taxon>Insecta</taxon>
        <taxon>Pterygota</taxon>
        <taxon>Neoptera</taxon>
        <taxon>Paraneoptera</taxon>
        <taxon>Hemiptera</taxon>
        <taxon>Sternorrhyncha</taxon>
        <taxon>Aphidomorpha</taxon>
        <taxon>Aphidoidea</taxon>
        <taxon>Aphididae</taxon>
        <taxon>Macrosiphini</taxon>
        <taxon>Macrosiphum</taxon>
    </lineage>
</organism>
<evidence type="ECO:0008006" key="3">
    <source>
        <dbReference type="Google" id="ProtNLM"/>
    </source>
</evidence>
<dbReference type="EMBL" id="CARXXK010000002">
    <property type="protein sequence ID" value="CAI6354278.1"/>
    <property type="molecule type" value="Genomic_DNA"/>
</dbReference>
<proteinExistence type="predicted"/>
<sequence length="199" mass="22608">MDLNTLLLPNHLSIFSLGAYLGPDFTDEERSNAGIRGESLCSHFGIIPSEFDIPQCHCGRPLNRVSDYTRKLRYRFKCSVGHKISPTKNTFLEYVHTAGELGAHKIVQMAYLWTIKANSSTIQQEVKVSKETALAFCEYFRDVATKIANHDYTLIGDSQDIVEVDETHLFKAKYNVGRAMTWSAVWLFGIKIYNLKSFC</sequence>
<evidence type="ECO:0000313" key="2">
    <source>
        <dbReference type="Proteomes" id="UP001160148"/>
    </source>
</evidence>